<keyword evidence="1 5" id="KW-0245">EGF-like domain</keyword>
<dbReference type="Pfam" id="PF00008">
    <property type="entry name" value="EGF"/>
    <property type="match status" value="1"/>
</dbReference>
<sequence length="168" mass="18966">MIEDGDECSPNPCLNGATCVDQVADFTCLCKRGFTGERCERAIGLLQVQVVRGRNLPDKDGFLAGKSDPYVRVTAYDIDNKSLSLRTSEKGGDQNPNWNQNLFFGYRSWVSMRIEVMDSDGFFNGRDDQLLPTRIIYVGVPFSGTRSDRICDSSSCRRYVDITFTYRN</sequence>
<dbReference type="InterPro" id="IPR000008">
    <property type="entry name" value="C2_dom"/>
</dbReference>
<feature type="domain" description="EGF-like" evidence="7">
    <location>
        <begin position="4"/>
        <end position="40"/>
    </location>
</feature>
<dbReference type="SMART" id="SM00179">
    <property type="entry name" value="EGF_CA"/>
    <property type="match status" value="1"/>
</dbReference>
<dbReference type="CDD" id="cd00054">
    <property type="entry name" value="EGF_CA"/>
    <property type="match status" value="1"/>
</dbReference>
<evidence type="ECO:0000256" key="3">
    <source>
        <dbReference type="ARBA" id="ARBA00023157"/>
    </source>
</evidence>
<gene>
    <name evidence="8" type="ORF">RMAR0315_LOCUS196</name>
</gene>
<dbReference type="InterPro" id="IPR035892">
    <property type="entry name" value="C2_domain_sf"/>
</dbReference>
<dbReference type="SUPFAM" id="SSF49562">
    <property type="entry name" value="C2 domain (Calcium/lipid-binding domain, CaLB)"/>
    <property type="match status" value="1"/>
</dbReference>
<dbReference type="InterPro" id="IPR000742">
    <property type="entry name" value="EGF"/>
</dbReference>
<feature type="domain" description="C2" evidence="6">
    <location>
        <begin position="31"/>
        <end position="155"/>
    </location>
</feature>
<dbReference type="GO" id="GO:0007219">
    <property type="term" value="P:Notch signaling pathway"/>
    <property type="evidence" value="ECO:0007669"/>
    <property type="project" value="TreeGrafter"/>
</dbReference>
<dbReference type="PANTHER" id="PTHR12916">
    <property type="entry name" value="CYTOCHROME C OXIDASE POLYPEPTIDE VIC-2"/>
    <property type="match status" value="1"/>
</dbReference>
<dbReference type="Pfam" id="PF00168">
    <property type="entry name" value="C2"/>
    <property type="match status" value="1"/>
</dbReference>
<proteinExistence type="predicted"/>
<dbReference type="InterPro" id="IPR001881">
    <property type="entry name" value="EGF-like_Ca-bd_dom"/>
</dbReference>
<dbReference type="PROSITE" id="PS01186">
    <property type="entry name" value="EGF_2"/>
    <property type="match status" value="1"/>
</dbReference>
<dbReference type="Gene3D" id="2.60.40.150">
    <property type="entry name" value="C2 domain"/>
    <property type="match status" value="1"/>
</dbReference>
<dbReference type="SMART" id="SM00181">
    <property type="entry name" value="EGF"/>
    <property type="match status" value="1"/>
</dbReference>
<evidence type="ECO:0008006" key="9">
    <source>
        <dbReference type="Google" id="ProtNLM"/>
    </source>
</evidence>
<dbReference type="PRINTS" id="PR00010">
    <property type="entry name" value="EGFBLOOD"/>
</dbReference>
<dbReference type="SUPFAM" id="SSF57196">
    <property type="entry name" value="EGF/Laminin"/>
    <property type="match status" value="1"/>
</dbReference>
<dbReference type="PROSITE" id="PS00010">
    <property type="entry name" value="ASX_HYDROXYL"/>
    <property type="match status" value="1"/>
</dbReference>
<dbReference type="AlphaFoldDB" id="A0A7S0BCD7"/>
<comment type="caution">
    <text evidence="5">Lacks conserved residue(s) required for the propagation of feature annotation.</text>
</comment>
<dbReference type="InterPro" id="IPR018097">
    <property type="entry name" value="EGF_Ca-bd_CS"/>
</dbReference>
<dbReference type="PROSITE" id="PS01187">
    <property type="entry name" value="EGF_CA"/>
    <property type="match status" value="1"/>
</dbReference>
<dbReference type="FunFam" id="2.10.25.10:FF:000143">
    <property type="entry name" value="Protein crumbs 1"/>
    <property type="match status" value="1"/>
</dbReference>
<evidence type="ECO:0000256" key="2">
    <source>
        <dbReference type="ARBA" id="ARBA00022737"/>
    </source>
</evidence>
<dbReference type="EMBL" id="HBEK01000337">
    <property type="protein sequence ID" value="CAD8389613.1"/>
    <property type="molecule type" value="Transcribed_RNA"/>
</dbReference>
<dbReference type="PROSITE" id="PS50026">
    <property type="entry name" value="EGF_3"/>
    <property type="match status" value="1"/>
</dbReference>
<evidence type="ECO:0000259" key="7">
    <source>
        <dbReference type="PROSITE" id="PS50026"/>
    </source>
</evidence>
<dbReference type="Gene3D" id="2.10.25.10">
    <property type="entry name" value="Laminin"/>
    <property type="match status" value="1"/>
</dbReference>
<feature type="disulfide bond" evidence="5">
    <location>
        <begin position="30"/>
        <end position="39"/>
    </location>
</feature>
<keyword evidence="4" id="KW-0325">Glycoprotein</keyword>
<evidence type="ECO:0000256" key="1">
    <source>
        <dbReference type="ARBA" id="ARBA00022536"/>
    </source>
</evidence>
<keyword evidence="3 5" id="KW-1015">Disulfide bond</keyword>
<evidence type="ECO:0000256" key="5">
    <source>
        <dbReference type="PROSITE-ProRule" id="PRU00076"/>
    </source>
</evidence>
<reference evidence="8" key="1">
    <citation type="submission" date="2021-01" db="EMBL/GenBank/DDBJ databases">
        <authorList>
            <person name="Corre E."/>
            <person name="Pelletier E."/>
            <person name="Niang G."/>
            <person name="Scheremetjew M."/>
            <person name="Finn R."/>
            <person name="Kale V."/>
            <person name="Holt S."/>
            <person name="Cochrane G."/>
            <person name="Meng A."/>
            <person name="Brown T."/>
            <person name="Cohen L."/>
        </authorList>
    </citation>
    <scope>NUCLEOTIDE SEQUENCE</scope>
    <source>
        <strain evidence="8">UTEX LB 2760</strain>
    </source>
</reference>
<evidence type="ECO:0000313" key="8">
    <source>
        <dbReference type="EMBL" id="CAD8389613.1"/>
    </source>
</evidence>
<evidence type="ECO:0000259" key="6">
    <source>
        <dbReference type="PROSITE" id="PS50004"/>
    </source>
</evidence>
<dbReference type="SMART" id="SM00239">
    <property type="entry name" value="C2"/>
    <property type="match status" value="1"/>
</dbReference>
<dbReference type="PANTHER" id="PTHR12916:SF10">
    <property type="entry name" value="NEUROGENIC LOCUS NOTCH HOMOLOG PROTEIN 2 PRECURSOR"/>
    <property type="match status" value="1"/>
</dbReference>
<dbReference type="InterPro" id="IPR000152">
    <property type="entry name" value="EGF-type_Asp/Asn_hydroxyl_site"/>
</dbReference>
<dbReference type="GO" id="GO:0005509">
    <property type="term" value="F:calcium ion binding"/>
    <property type="evidence" value="ECO:0007669"/>
    <property type="project" value="InterPro"/>
</dbReference>
<keyword evidence="2" id="KW-0677">Repeat</keyword>
<dbReference type="PROSITE" id="PS50004">
    <property type="entry name" value="C2"/>
    <property type="match status" value="1"/>
</dbReference>
<organism evidence="8">
    <name type="scientific">Rhodosorus marinus</name>
    <dbReference type="NCBI Taxonomy" id="101924"/>
    <lineage>
        <taxon>Eukaryota</taxon>
        <taxon>Rhodophyta</taxon>
        <taxon>Stylonematophyceae</taxon>
        <taxon>Stylonematales</taxon>
        <taxon>Stylonemataceae</taxon>
        <taxon>Rhodosorus</taxon>
    </lineage>
</organism>
<dbReference type="CDD" id="cd00030">
    <property type="entry name" value="C2"/>
    <property type="match status" value="1"/>
</dbReference>
<dbReference type="GO" id="GO:0005112">
    <property type="term" value="F:Notch binding"/>
    <property type="evidence" value="ECO:0007669"/>
    <property type="project" value="TreeGrafter"/>
</dbReference>
<protein>
    <recommendedName>
        <fullName evidence="9">EGF-like domain-containing protein</fullName>
    </recommendedName>
</protein>
<accession>A0A7S0BCD7</accession>
<dbReference type="PROSITE" id="PS00022">
    <property type="entry name" value="EGF_1"/>
    <property type="match status" value="1"/>
</dbReference>
<name>A0A7S0BCD7_9RHOD</name>
<evidence type="ECO:0000256" key="4">
    <source>
        <dbReference type="ARBA" id="ARBA00023180"/>
    </source>
</evidence>